<evidence type="ECO:0000256" key="9">
    <source>
        <dbReference type="ARBA" id="ARBA00023180"/>
    </source>
</evidence>
<reference evidence="16" key="2">
    <citation type="submission" date="2025-09" db="UniProtKB">
        <authorList>
            <consortium name="Ensembl"/>
        </authorList>
    </citation>
    <scope>IDENTIFICATION</scope>
</reference>
<dbReference type="Gene3D" id="1.20.1070.10">
    <property type="entry name" value="Rhodopsin 7-helix transmembrane proteins"/>
    <property type="match status" value="1"/>
</dbReference>
<feature type="chain" id="PRO_5025402843" description="Probable G-protein coupled receptor 19" evidence="14">
    <location>
        <begin position="29"/>
        <end position="414"/>
    </location>
</feature>
<evidence type="ECO:0000256" key="6">
    <source>
        <dbReference type="ARBA" id="ARBA00023136"/>
    </source>
</evidence>
<keyword evidence="5" id="KW-0297">G-protein coupled receptor</keyword>
<evidence type="ECO:0000256" key="2">
    <source>
        <dbReference type="ARBA" id="ARBA00022475"/>
    </source>
</evidence>
<dbReference type="PANTHER" id="PTHR24241">
    <property type="entry name" value="NEUROPEPTIDE RECEPTOR-RELATED G-PROTEIN COUPLED RECEPTOR"/>
    <property type="match status" value="1"/>
</dbReference>
<evidence type="ECO:0000256" key="4">
    <source>
        <dbReference type="ARBA" id="ARBA00022989"/>
    </source>
</evidence>
<dbReference type="SUPFAM" id="SSF81321">
    <property type="entry name" value="Family A G protein-coupled receptor-like"/>
    <property type="match status" value="1"/>
</dbReference>
<dbReference type="GO" id="GO:0042277">
    <property type="term" value="F:peptide binding"/>
    <property type="evidence" value="ECO:0007669"/>
    <property type="project" value="TreeGrafter"/>
</dbReference>
<keyword evidence="8" id="KW-0675">Receptor</keyword>
<feature type="domain" description="G-protein coupled receptors family 1 profile" evidence="15">
    <location>
        <begin position="81"/>
        <end position="329"/>
    </location>
</feature>
<accession>A0A663LYA8</accession>
<proteinExistence type="predicted"/>
<dbReference type="PANTHER" id="PTHR24241:SF182">
    <property type="entry name" value="G PROTEIN-COUPLED RECEPTOR 19"/>
    <property type="match status" value="1"/>
</dbReference>
<evidence type="ECO:0000256" key="1">
    <source>
        <dbReference type="ARBA" id="ARBA00004651"/>
    </source>
</evidence>
<keyword evidence="9" id="KW-0325">Glycoprotein</keyword>
<evidence type="ECO:0000313" key="16">
    <source>
        <dbReference type="Ensembl" id="ENSACUP00000004447.1"/>
    </source>
</evidence>
<protein>
    <recommendedName>
        <fullName evidence="11">Probable G-protein coupled receptor 19</fullName>
    </recommendedName>
</protein>
<dbReference type="Proteomes" id="UP000472269">
    <property type="component" value="Unplaced"/>
</dbReference>
<feature type="transmembrane region" description="Helical" evidence="13">
    <location>
        <begin position="182"/>
        <end position="202"/>
    </location>
</feature>
<gene>
    <name evidence="16" type="primary">LOC113491383</name>
</gene>
<dbReference type="GO" id="GO:0005929">
    <property type="term" value="C:cilium"/>
    <property type="evidence" value="ECO:0007669"/>
    <property type="project" value="UniProtKB-ARBA"/>
</dbReference>
<dbReference type="GO" id="GO:0032870">
    <property type="term" value="P:cellular response to hormone stimulus"/>
    <property type="evidence" value="ECO:0007669"/>
    <property type="project" value="TreeGrafter"/>
</dbReference>
<dbReference type="Pfam" id="PF00001">
    <property type="entry name" value="7tm_1"/>
    <property type="match status" value="1"/>
</dbReference>
<keyword evidence="10" id="KW-0807">Transducer</keyword>
<feature type="transmembrane region" description="Helical" evidence="13">
    <location>
        <begin position="309"/>
        <end position="332"/>
    </location>
</feature>
<reference evidence="16" key="1">
    <citation type="submission" date="2025-08" db="UniProtKB">
        <authorList>
            <consortium name="Ensembl"/>
        </authorList>
    </citation>
    <scope>IDENTIFICATION</scope>
</reference>
<feature type="signal peptide" evidence="14">
    <location>
        <begin position="1"/>
        <end position="28"/>
    </location>
</feature>
<feature type="transmembrane region" description="Helical" evidence="13">
    <location>
        <begin position="64"/>
        <end position="89"/>
    </location>
</feature>
<keyword evidence="6 13" id="KW-0472">Membrane</keyword>
<dbReference type="OMA" id="KRVFCKP"/>
<evidence type="ECO:0000256" key="12">
    <source>
        <dbReference type="ARBA" id="ARBA00093282"/>
    </source>
</evidence>
<evidence type="ECO:0000256" key="14">
    <source>
        <dbReference type="SAM" id="SignalP"/>
    </source>
</evidence>
<dbReference type="AlphaFoldDB" id="A0A663LYA8"/>
<dbReference type="Ensembl" id="ENSACUT00000004744.1">
    <property type="protein sequence ID" value="ENSACUP00000004447.1"/>
    <property type="gene ID" value="ENSACUG00000003032.1"/>
</dbReference>
<dbReference type="PROSITE" id="PS50262">
    <property type="entry name" value="G_PROTEIN_RECEP_F1_2"/>
    <property type="match status" value="1"/>
</dbReference>
<dbReference type="InterPro" id="IPR017452">
    <property type="entry name" value="GPCR_Rhodpsn_7TM"/>
</dbReference>
<evidence type="ECO:0000256" key="10">
    <source>
        <dbReference type="ARBA" id="ARBA00023224"/>
    </source>
</evidence>
<evidence type="ECO:0000256" key="3">
    <source>
        <dbReference type="ARBA" id="ARBA00022692"/>
    </source>
</evidence>
<feature type="transmembrane region" description="Helical" evidence="13">
    <location>
        <begin position="101"/>
        <end position="125"/>
    </location>
</feature>
<comment type="subcellular location">
    <subcellularLocation>
        <location evidence="1">Cell membrane</location>
        <topology evidence="1">Multi-pass membrane protein</topology>
    </subcellularLocation>
</comment>
<evidence type="ECO:0000256" key="8">
    <source>
        <dbReference type="ARBA" id="ARBA00023170"/>
    </source>
</evidence>
<sequence>MVAHSMANSTAPVLLPTLLLLLQNKTYPETSTPPAAYEGTWSPMAPRSGGNHTALLYNLRPGEIAAATTVWAVLWLVSISGNSILCLVIHRSRKTLAATNYFVVSMACADLLLSIASMPFLLLHLTYGRWTLGNFICKLVRYVQYLTPAVQIDMLLWISINCFYTVIYPLSLKVSREKGKKMILASWLLGAAFAAPAFVFYGSSSDHHCPFFPPDSLQGATYGITHLLLVFLIPASITIFFYQRLIMYIWRVGIKEGTVRRTMNIVPRRKVKTTKMFLVIHMVFLLSWLPFYVLQLWHPQETDGSKSSLLFLAITWLSFSCSAAKPVLYYIYNSNIRRGVRELCCMSAMKYYRSNAYTITTSSRIGKKNHVGIADIPAPAKTVPNDSIYDAFYREEKKRKIAWAAESNPPPDFL</sequence>
<dbReference type="GO" id="GO:0005886">
    <property type="term" value="C:plasma membrane"/>
    <property type="evidence" value="ECO:0007669"/>
    <property type="project" value="UniProtKB-SubCell"/>
</dbReference>
<evidence type="ECO:0000256" key="13">
    <source>
        <dbReference type="SAM" id="Phobius"/>
    </source>
</evidence>
<dbReference type="FunFam" id="1.20.1070.10:FF:000165">
    <property type="entry name" value="Probable G-protein coupled receptor 19"/>
    <property type="match status" value="1"/>
</dbReference>
<keyword evidence="2" id="KW-1003">Cell membrane</keyword>
<organism evidence="16 17">
    <name type="scientific">Athene cunicularia</name>
    <name type="common">Burrowing owl</name>
    <name type="synonym">Speotyto cunicularia</name>
    <dbReference type="NCBI Taxonomy" id="194338"/>
    <lineage>
        <taxon>Eukaryota</taxon>
        <taxon>Metazoa</taxon>
        <taxon>Chordata</taxon>
        <taxon>Craniata</taxon>
        <taxon>Vertebrata</taxon>
        <taxon>Euteleostomi</taxon>
        <taxon>Archelosauria</taxon>
        <taxon>Archosauria</taxon>
        <taxon>Dinosauria</taxon>
        <taxon>Saurischia</taxon>
        <taxon>Theropoda</taxon>
        <taxon>Coelurosauria</taxon>
        <taxon>Aves</taxon>
        <taxon>Neognathae</taxon>
        <taxon>Neoaves</taxon>
        <taxon>Telluraves</taxon>
        <taxon>Strigiformes</taxon>
        <taxon>Strigidae</taxon>
        <taxon>Athene</taxon>
    </lineage>
</organism>
<evidence type="ECO:0000256" key="5">
    <source>
        <dbReference type="ARBA" id="ARBA00023040"/>
    </source>
</evidence>
<keyword evidence="4 13" id="KW-1133">Transmembrane helix</keyword>
<keyword evidence="7" id="KW-1015">Disulfide bond</keyword>
<keyword evidence="14" id="KW-0732">Signal</keyword>
<dbReference type="OrthoDB" id="5965754at2759"/>
<dbReference type="RefSeq" id="XP_026724063.1">
    <property type="nucleotide sequence ID" value="XM_026868262.1"/>
</dbReference>
<feature type="transmembrane region" description="Helical" evidence="13">
    <location>
        <begin position="277"/>
        <end position="297"/>
    </location>
</feature>
<dbReference type="PRINTS" id="PR00237">
    <property type="entry name" value="GPCRRHODOPSN"/>
</dbReference>
<evidence type="ECO:0000256" key="7">
    <source>
        <dbReference type="ARBA" id="ARBA00023157"/>
    </source>
</evidence>
<dbReference type="InterPro" id="IPR000276">
    <property type="entry name" value="GPCR_Rhodpsn"/>
</dbReference>
<feature type="transmembrane region" description="Helical" evidence="13">
    <location>
        <begin position="145"/>
        <end position="170"/>
    </location>
</feature>
<comment type="function">
    <text evidence="12">G-protein coupled receptor that plays a role in the regulation of circadian rhythms and energy metabolism. Participates in maintaining proper circadian gene expression in the suprachiasmatic nucleus (SCN), the locus of the master circadian clock in the brain. May function as a coordinator of aging-associated metabolic dysfunction, stress response, DNA integrity management, and eventual senescence. Upon binding to adropin, modulates mitochondrial energy metabolism via the p44/42-PDK4 signaling pathway, influencing pyruvate dehydrogenase activity.</text>
</comment>
<dbReference type="GO" id="GO:0004930">
    <property type="term" value="F:G protein-coupled receptor activity"/>
    <property type="evidence" value="ECO:0007669"/>
    <property type="project" value="UniProtKB-KW"/>
</dbReference>
<feature type="transmembrane region" description="Helical" evidence="13">
    <location>
        <begin position="222"/>
        <end position="242"/>
    </location>
</feature>
<dbReference type="KEGG" id="acun:113491383"/>
<evidence type="ECO:0000313" key="17">
    <source>
        <dbReference type="Proteomes" id="UP000472269"/>
    </source>
</evidence>
<name>A0A663LYA8_ATHCN</name>
<evidence type="ECO:0000256" key="11">
    <source>
        <dbReference type="ARBA" id="ARBA00067939"/>
    </source>
</evidence>
<keyword evidence="17" id="KW-1185">Reference proteome</keyword>
<keyword evidence="3 13" id="KW-0812">Transmembrane</keyword>
<evidence type="ECO:0000259" key="15">
    <source>
        <dbReference type="PROSITE" id="PS50262"/>
    </source>
</evidence>
<dbReference type="GeneID" id="113491383"/>